<evidence type="ECO:0000256" key="1">
    <source>
        <dbReference type="SAM" id="MobiDB-lite"/>
    </source>
</evidence>
<dbReference type="Gene3D" id="1.20.1280.50">
    <property type="match status" value="1"/>
</dbReference>
<feature type="region of interest" description="Disordered" evidence="1">
    <location>
        <begin position="1"/>
        <end position="38"/>
    </location>
</feature>
<dbReference type="OrthoDB" id="696546at2759"/>
<dbReference type="Proteomes" id="UP000324897">
    <property type="component" value="Chromosome 6"/>
</dbReference>
<dbReference type="AlphaFoldDB" id="A0A5J9WNI9"/>
<dbReference type="EMBL" id="RWGY01000002">
    <property type="protein sequence ID" value="TVU49457.1"/>
    <property type="molecule type" value="Genomic_DNA"/>
</dbReference>
<feature type="compositionally biased region" description="Basic and acidic residues" evidence="1">
    <location>
        <begin position="172"/>
        <end position="181"/>
    </location>
</feature>
<sequence length="223" mass="24512">MRSTASPRARSAAASRQARGAMASQLEHARQDGAAIASRQRGWMKHEFTCSHQNQLNRSLNHLPPTEIVEEASSKGHMKRTHFAARTLGISRKEHALQQNMSKKSKLFARASISDLDEDVVGLVLERIGSQVSLIRAASTCKRWRRIIADAAFLRRFRSLHAPTVAGTYHNDTVDGERESKGPVFIPSPSLPIDGRRRHSLSTSSRTTARRHGPSSTAAAGSC</sequence>
<feature type="non-terminal residue" evidence="3">
    <location>
        <position position="1"/>
    </location>
</feature>
<proteinExistence type="predicted"/>
<feature type="compositionally biased region" description="Polar residues" evidence="1">
    <location>
        <begin position="214"/>
        <end position="223"/>
    </location>
</feature>
<keyword evidence="4" id="KW-1185">Reference proteome</keyword>
<feature type="compositionally biased region" description="Low complexity" evidence="1">
    <location>
        <begin position="1"/>
        <end position="24"/>
    </location>
</feature>
<evidence type="ECO:0000313" key="4">
    <source>
        <dbReference type="Proteomes" id="UP000324897"/>
    </source>
</evidence>
<dbReference type="Gramene" id="TVU49457">
    <property type="protein sequence ID" value="TVU49457"/>
    <property type="gene ID" value="EJB05_00770"/>
</dbReference>
<dbReference type="SUPFAM" id="SSF81383">
    <property type="entry name" value="F-box domain"/>
    <property type="match status" value="1"/>
</dbReference>
<gene>
    <name evidence="3" type="ORF">EJB05_00770</name>
</gene>
<comment type="caution">
    <text evidence="3">The sequence shown here is derived from an EMBL/GenBank/DDBJ whole genome shotgun (WGS) entry which is preliminary data.</text>
</comment>
<reference evidence="3 4" key="1">
    <citation type="journal article" date="2019" name="Sci. Rep.">
        <title>A high-quality genome of Eragrostis curvula grass provides insights into Poaceae evolution and supports new strategies to enhance forage quality.</title>
        <authorList>
            <person name="Carballo J."/>
            <person name="Santos B.A.C.M."/>
            <person name="Zappacosta D."/>
            <person name="Garbus I."/>
            <person name="Selva J.P."/>
            <person name="Gallo C.A."/>
            <person name="Diaz A."/>
            <person name="Albertini E."/>
            <person name="Caccamo M."/>
            <person name="Echenique V."/>
        </authorList>
    </citation>
    <scope>NUCLEOTIDE SEQUENCE [LARGE SCALE GENOMIC DNA]</scope>
    <source>
        <strain evidence="4">cv. Victoria</strain>
        <tissue evidence="3">Leaf</tissue>
    </source>
</reference>
<organism evidence="3 4">
    <name type="scientific">Eragrostis curvula</name>
    <name type="common">weeping love grass</name>
    <dbReference type="NCBI Taxonomy" id="38414"/>
    <lineage>
        <taxon>Eukaryota</taxon>
        <taxon>Viridiplantae</taxon>
        <taxon>Streptophyta</taxon>
        <taxon>Embryophyta</taxon>
        <taxon>Tracheophyta</taxon>
        <taxon>Spermatophyta</taxon>
        <taxon>Magnoliopsida</taxon>
        <taxon>Liliopsida</taxon>
        <taxon>Poales</taxon>
        <taxon>Poaceae</taxon>
        <taxon>PACMAD clade</taxon>
        <taxon>Chloridoideae</taxon>
        <taxon>Eragrostideae</taxon>
        <taxon>Eragrostidinae</taxon>
        <taxon>Eragrostis</taxon>
    </lineage>
</organism>
<feature type="domain" description="F-box" evidence="2">
    <location>
        <begin position="113"/>
        <end position="154"/>
    </location>
</feature>
<dbReference type="InterPro" id="IPR001810">
    <property type="entry name" value="F-box_dom"/>
</dbReference>
<feature type="region of interest" description="Disordered" evidence="1">
    <location>
        <begin position="167"/>
        <end position="223"/>
    </location>
</feature>
<dbReference type="PANTHER" id="PTHR33207">
    <property type="entry name" value="F-BOX DOMAIN CONTAINING PROTEIN-RELATED"/>
    <property type="match status" value="1"/>
</dbReference>
<dbReference type="CDD" id="cd09917">
    <property type="entry name" value="F-box_SF"/>
    <property type="match status" value="1"/>
</dbReference>
<dbReference type="Pfam" id="PF00646">
    <property type="entry name" value="F-box"/>
    <property type="match status" value="1"/>
</dbReference>
<accession>A0A5J9WNI9</accession>
<name>A0A5J9WNI9_9POAL</name>
<evidence type="ECO:0000313" key="3">
    <source>
        <dbReference type="EMBL" id="TVU49457.1"/>
    </source>
</evidence>
<evidence type="ECO:0000259" key="2">
    <source>
        <dbReference type="Pfam" id="PF00646"/>
    </source>
</evidence>
<protein>
    <recommendedName>
        <fullName evidence="2">F-box domain-containing protein</fullName>
    </recommendedName>
</protein>
<dbReference type="InterPro" id="IPR036047">
    <property type="entry name" value="F-box-like_dom_sf"/>
</dbReference>